<dbReference type="Proteomes" id="UP000186922">
    <property type="component" value="Unassembled WGS sequence"/>
</dbReference>
<name>A0A1D1UUX3_RAMVA</name>
<dbReference type="AlphaFoldDB" id="A0A1D1UUX3"/>
<evidence type="ECO:0000313" key="3">
    <source>
        <dbReference type="Proteomes" id="UP000186922"/>
    </source>
</evidence>
<reference evidence="2 3" key="1">
    <citation type="journal article" date="2016" name="Nat. Commun.">
        <title>Extremotolerant tardigrade genome and improved radiotolerance of human cultured cells by tardigrade-unique protein.</title>
        <authorList>
            <person name="Hashimoto T."/>
            <person name="Horikawa D.D."/>
            <person name="Saito Y."/>
            <person name="Kuwahara H."/>
            <person name="Kozuka-Hata H."/>
            <person name="Shin-I T."/>
            <person name="Minakuchi Y."/>
            <person name="Ohishi K."/>
            <person name="Motoyama A."/>
            <person name="Aizu T."/>
            <person name="Enomoto A."/>
            <person name="Kondo K."/>
            <person name="Tanaka S."/>
            <person name="Hara Y."/>
            <person name="Koshikawa S."/>
            <person name="Sagara H."/>
            <person name="Miura T."/>
            <person name="Yokobori S."/>
            <person name="Miyagawa K."/>
            <person name="Suzuki Y."/>
            <person name="Kubo T."/>
            <person name="Oyama M."/>
            <person name="Kohara Y."/>
            <person name="Fujiyama A."/>
            <person name="Arakawa K."/>
            <person name="Katayama T."/>
            <person name="Toyoda A."/>
            <person name="Kunieda T."/>
        </authorList>
    </citation>
    <scope>NUCLEOTIDE SEQUENCE [LARGE SCALE GENOMIC DNA]</scope>
    <source>
        <strain evidence="2 3">YOKOZUNA-1</strain>
    </source>
</reference>
<feature type="compositionally biased region" description="Polar residues" evidence="1">
    <location>
        <begin position="10"/>
        <end position="21"/>
    </location>
</feature>
<protein>
    <submittedName>
        <fullName evidence="2">Uncharacterized protein</fullName>
    </submittedName>
</protein>
<feature type="region of interest" description="Disordered" evidence="1">
    <location>
        <begin position="1"/>
        <end position="24"/>
    </location>
</feature>
<evidence type="ECO:0000313" key="2">
    <source>
        <dbReference type="EMBL" id="GAU92310.1"/>
    </source>
</evidence>
<organism evidence="2 3">
    <name type="scientific">Ramazzottius varieornatus</name>
    <name type="common">Water bear</name>
    <name type="synonym">Tardigrade</name>
    <dbReference type="NCBI Taxonomy" id="947166"/>
    <lineage>
        <taxon>Eukaryota</taxon>
        <taxon>Metazoa</taxon>
        <taxon>Ecdysozoa</taxon>
        <taxon>Tardigrada</taxon>
        <taxon>Eutardigrada</taxon>
        <taxon>Parachela</taxon>
        <taxon>Hypsibioidea</taxon>
        <taxon>Ramazzottiidae</taxon>
        <taxon>Ramazzottius</taxon>
    </lineage>
</organism>
<gene>
    <name evidence="2" type="primary">RvY_04406-1</name>
    <name evidence="2" type="synonym">RvY_04406.1</name>
    <name evidence="2" type="ORF">RvY_04406</name>
</gene>
<sequence length="81" mass="9517">MSEKFRCPDISTSFTPTSTEDFSGDELVVTGDTDNPRHRANDLLYSSKTQRDLMNHRIVYTWNRRRNNRSGARPNTRRIEK</sequence>
<accession>A0A1D1UUX3</accession>
<evidence type="ECO:0000256" key="1">
    <source>
        <dbReference type="SAM" id="MobiDB-lite"/>
    </source>
</evidence>
<comment type="caution">
    <text evidence="2">The sequence shown here is derived from an EMBL/GenBank/DDBJ whole genome shotgun (WGS) entry which is preliminary data.</text>
</comment>
<proteinExistence type="predicted"/>
<keyword evidence="3" id="KW-1185">Reference proteome</keyword>
<dbReference type="EMBL" id="BDGG01000002">
    <property type="protein sequence ID" value="GAU92310.1"/>
    <property type="molecule type" value="Genomic_DNA"/>
</dbReference>